<keyword evidence="1" id="KW-0472">Membrane</keyword>
<dbReference type="AlphaFoldDB" id="A0AAD8NVI7"/>
<organism evidence="2 3">
    <name type="scientific">Tagetes erecta</name>
    <name type="common">African marigold</name>
    <dbReference type="NCBI Taxonomy" id="13708"/>
    <lineage>
        <taxon>Eukaryota</taxon>
        <taxon>Viridiplantae</taxon>
        <taxon>Streptophyta</taxon>
        <taxon>Embryophyta</taxon>
        <taxon>Tracheophyta</taxon>
        <taxon>Spermatophyta</taxon>
        <taxon>Magnoliopsida</taxon>
        <taxon>eudicotyledons</taxon>
        <taxon>Gunneridae</taxon>
        <taxon>Pentapetalae</taxon>
        <taxon>asterids</taxon>
        <taxon>campanulids</taxon>
        <taxon>Asterales</taxon>
        <taxon>Asteraceae</taxon>
        <taxon>Asteroideae</taxon>
        <taxon>Heliantheae alliance</taxon>
        <taxon>Tageteae</taxon>
        <taxon>Tagetes</taxon>
    </lineage>
</organism>
<feature type="transmembrane region" description="Helical" evidence="1">
    <location>
        <begin position="55"/>
        <end position="74"/>
    </location>
</feature>
<proteinExistence type="predicted"/>
<evidence type="ECO:0000313" key="2">
    <source>
        <dbReference type="EMBL" id="KAK1422507.1"/>
    </source>
</evidence>
<evidence type="ECO:0000256" key="1">
    <source>
        <dbReference type="SAM" id="Phobius"/>
    </source>
</evidence>
<dbReference type="Proteomes" id="UP001229421">
    <property type="component" value="Unassembled WGS sequence"/>
</dbReference>
<dbReference type="PANTHER" id="PTHR24177">
    <property type="entry name" value="CASKIN"/>
    <property type="match status" value="1"/>
</dbReference>
<sequence length="101" mass="11514">MFLFILTSRFAEQDFLVALPTKLMNGLGALFLSITTMMVAFSAGFFVLYDKEFVWVPLVIIALASVPVILYGRYQFGLLVDVYHSTYGSRNLFKPKKPMLY</sequence>
<dbReference type="GO" id="GO:0016020">
    <property type="term" value="C:membrane"/>
    <property type="evidence" value="ECO:0007669"/>
    <property type="project" value="TreeGrafter"/>
</dbReference>
<evidence type="ECO:0000313" key="3">
    <source>
        <dbReference type="Proteomes" id="UP001229421"/>
    </source>
</evidence>
<feature type="transmembrane region" description="Helical" evidence="1">
    <location>
        <begin position="27"/>
        <end position="48"/>
    </location>
</feature>
<name>A0AAD8NVI7_TARER</name>
<dbReference type="PANTHER" id="PTHR24177:SF472">
    <property type="entry name" value="PGG DOMAIN-CONTAINING PROTEIN"/>
    <property type="match status" value="1"/>
</dbReference>
<dbReference type="EMBL" id="JAUHHV010000006">
    <property type="protein sequence ID" value="KAK1422507.1"/>
    <property type="molecule type" value="Genomic_DNA"/>
</dbReference>
<keyword evidence="1" id="KW-0812">Transmembrane</keyword>
<keyword evidence="3" id="KW-1185">Reference proteome</keyword>
<comment type="caution">
    <text evidence="2">The sequence shown here is derived from an EMBL/GenBank/DDBJ whole genome shotgun (WGS) entry which is preliminary data.</text>
</comment>
<keyword evidence="1" id="KW-1133">Transmembrane helix</keyword>
<accession>A0AAD8NVI7</accession>
<reference evidence="2" key="1">
    <citation type="journal article" date="2023" name="bioRxiv">
        <title>Improved chromosome-level genome assembly for marigold (Tagetes erecta).</title>
        <authorList>
            <person name="Jiang F."/>
            <person name="Yuan L."/>
            <person name="Wang S."/>
            <person name="Wang H."/>
            <person name="Xu D."/>
            <person name="Wang A."/>
            <person name="Fan W."/>
        </authorList>
    </citation>
    <scope>NUCLEOTIDE SEQUENCE</scope>
    <source>
        <strain evidence="2">WSJ</strain>
        <tissue evidence="2">Leaf</tissue>
    </source>
</reference>
<protein>
    <submittedName>
        <fullName evidence="2">Uncharacterized protein</fullName>
    </submittedName>
</protein>
<gene>
    <name evidence="2" type="ORF">QVD17_25677</name>
</gene>